<dbReference type="SUPFAM" id="SSF52540">
    <property type="entry name" value="P-loop containing nucleoside triphosphate hydrolases"/>
    <property type="match status" value="1"/>
</dbReference>
<dbReference type="GO" id="GO:0006261">
    <property type="term" value="P:DNA-templated DNA replication"/>
    <property type="evidence" value="ECO:0007669"/>
    <property type="project" value="TreeGrafter"/>
</dbReference>
<keyword evidence="4" id="KW-1185">Reference proteome</keyword>
<proteinExistence type="predicted"/>
<dbReference type="Proteomes" id="UP001219901">
    <property type="component" value="Chromosome"/>
</dbReference>
<dbReference type="Gene3D" id="3.40.50.300">
    <property type="entry name" value="P-loop containing nucleotide triphosphate hydrolases"/>
    <property type="match status" value="1"/>
</dbReference>
<evidence type="ECO:0000313" key="3">
    <source>
        <dbReference type="EMBL" id="WFG38310.1"/>
    </source>
</evidence>
<reference evidence="4 5" key="1">
    <citation type="submission" date="2019-11" db="EMBL/GenBank/DDBJ databases">
        <authorList>
            <person name="Cho J.-C."/>
        </authorList>
    </citation>
    <scope>NUCLEOTIDE SEQUENCE [LARGE SCALE GENOMIC DNA]</scope>
    <source>
        <strain evidence="3 4">JH1073</strain>
        <strain evidence="2 5">JH702</strain>
    </source>
</reference>
<dbReference type="EMBL" id="CP046147">
    <property type="protein sequence ID" value="WFG38310.1"/>
    <property type="molecule type" value="Genomic_DNA"/>
</dbReference>
<dbReference type="RefSeq" id="WP_342824710.1">
    <property type="nucleotide sequence ID" value="NZ_CP046146.1"/>
</dbReference>
<organism evidence="3 4">
    <name type="scientific">Candidatus Lucifugimonas marina</name>
    <dbReference type="NCBI Taxonomy" id="3038979"/>
    <lineage>
        <taxon>Bacteria</taxon>
        <taxon>Bacillati</taxon>
        <taxon>Chloroflexota</taxon>
        <taxon>Dehalococcoidia</taxon>
        <taxon>SAR202 cluster</taxon>
        <taxon>Candidatus Lucifugimonadales</taxon>
        <taxon>Candidatus Lucifugimonadaceae</taxon>
        <taxon>Candidatus Lucifugimonas</taxon>
    </lineage>
</organism>
<feature type="compositionally biased region" description="Basic and acidic residues" evidence="1">
    <location>
        <begin position="107"/>
        <end position="125"/>
    </location>
</feature>
<evidence type="ECO:0000313" key="5">
    <source>
        <dbReference type="Proteomes" id="UP001321249"/>
    </source>
</evidence>
<evidence type="ECO:0000256" key="1">
    <source>
        <dbReference type="SAM" id="MobiDB-lite"/>
    </source>
</evidence>
<dbReference type="PANTHER" id="PTHR11669:SF8">
    <property type="entry name" value="DNA POLYMERASE III SUBUNIT DELTA"/>
    <property type="match status" value="1"/>
</dbReference>
<dbReference type="PANTHER" id="PTHR11669">
    <property type="entry name" value="REPLICATION FACTOR C / DNA POLYMERASE III GAMMA-TAU SUBUNIT"/>
    <property type="match status" value="1"/>
</dbReference>
<reference evidence="4" key="3">
    <citation type="submission" date="2023-06" db="EMBL/GenBank/DDBJ databases">
        <title>Pangenomics reveal diversification of enzyme families and niche specialization in globally abundant SAR202 bacteria.</title>
        <authorList>
            <person name="Saw J.H.W."/>
        </authorList>
    </citation>
    <scope>NUCLEOTIDE SEQUENCE [LARGE SCALE GENOMIC DNA]</scope>
    <source>
        <strain evidence="4">JH1073</strain>
    </source>
</reference>
<dbReference type="InterPro" id="IPR050238">
    <property type="entry name" value="DNA_Rep/Repair_Clamp_Loader"/>
</dbReference>
<gene>
    <name evidence="2" type="ORF">GKO46_07360</name>
    <name evidence="3" type="ORF">GKO48_01365</name>
</gene>
<reference evidence="3" key="2">
    <citation type="journal article" date="2023" name="Nat. Commun.">
        <title>Cultivation of marine bacteria of the SAR202 clade.</title>
        <authorList>
            <person name="Lim Y."/>
            <person name="Seo J.H."/>
            <person name="Giovannoni S.J."/>
            <person name="Kang I."/>
            <person name="Cho J.C."/>
        </authorList>
    </citation>
    <scope>NUCLEOTIDE SEQUENCE</scope>
    <source>
        <strain evidence="3">JH1073</strain>
    </source>
</reference>
<sequence length="385" mass="42665">MPDSVSPEAIRPPVVGWVTFGHPGATRLLSRSSETGRLSHAYLITGPDKVGKRTLALDIACMVNSEPVVDMFGEAPNIDLNASHQAERIRKGVHSDVRVIDPNTESSSDKKKSSGDSDDGDKRSRMGIRIDHIKDLIQDSATSPFEGLKKVFIIDGADRMNSESANALLKTLEEPADDVILILLAPSEESIKQETVISRCQKIDLRPVDADVIESELIERYEAEPEQARSLSRLARGCPGWAIDALHDATIVDAHNQAVLRFAEIITGNIEERFRYARQTGGQFWRDRDAVLAEMQRWLEWWRDVAMMRHKLDDQVINVEWAELLGEIASQLKEAQISAAVSSIQDATAALEANAVPQLTLEVLMLDLPWADPSKTPSLNFGDDE</sequence>
<dbReference type="EMBL" id="WMBE01000002">
    <property type="protein sequence ID" value="MDG0866890.1"/>
    <property type="molecule type" value="Genomic_DNA"/>
</dbReference>
<dbReference type="AlphaFoldDB" id="A0AAJ5ZFC7"/>
<evidence type="ECO:0008006" key="6">
    <source>
        <dbReference type="Google" id="ProtNLM"/>
    </source>
</evidence>
<feature type="region of interest" description="Disordered" evidence="1">
    <location>
        <begin position="91"/>
        <end position="125"/>
    </location>
</feature>
<dbReference type="Proteomes" id="UP001321249">
    <property type="component" value="Unassembled WGS sequence"/>
</dbReference>
<protein>
    <recommendedName>
        <fullName evidence="6">AAA family ATPase</fullName>
    </recommendedName>
</protein>
<name>A0AAJ5ZFC7_9CHLR</name>
<dbReference type="InterPro" id="IPR027417">
    <property type="entry name" value="P-loop_NTPase"/>
</dbReference>
<evidence type="ECO:0000313" key="4">
    <source>
        <dbReference type="Proteomes" id="UP001219901"/>
    </source>
</evidence>
<dbReference type="Pfam" id="PF13177">
    <property type="entry name" value="DNA_pol3_delta2"/>
    <property type="match status" value="1"/>
</dbReference>
<evidence type="ECO:0000313" key="2">
    <source>
        <dbReference type="EMBL" id="MDG0866890.1"/>
    </source>
</evidence>
<accession>A0AAJ5ZFC7</accession>